<dbReference type="EMBL" id="BLAE01000008">
    <property type="protein sequence ID" value="GES07960.1"/>
    <property type="molecule type" value="Genomic_DNA"/>
</dbReference>
<organism evidence="1 2">
    <name type="scientific">Acrocarpospora macrocephala</name>
    <dbReference type="NCBI Taxonomy" id="150177"/>
    <lineage>
        <taxon>Bacteria</taxon>
        <taxon>Bacillati</taxon>
        <taxon>Actinomycetota</taxon>
        <taxon>Actinomycetes</taxon>
        <taxon>Streptosporangiales</taxon>
        <taxon>Streptosporangiaceae</taxon>
        <taxon>Acrocarpospora</taxon>
    </lineage>
</organism>
<evidence type="ECO:0000313" key="1">
    <source>
        <dbReference type="EMBL" id="GES07960.1"/>
    </source>
</evidence>
<evidence type="ECO:0000313" key="2">
    <source>
        <dbReference type="Proteomes" id="UP000331127"/>
    </source>
</evidence>
<reference evidence="1 2" key="1">
    <citation type="submission" date="2019-10" db="EMBL/GenBank/DDBJ databases">
        <title>Whole genome shotgun sequence of Acrocarpospora macrocephala NBRC 16266.</title>
        <authorList>
            <person name="Ichikawa N."/>
            <person name="Kimura A."/>
            <person name="Kitahashi Y."/>
            <person name="Komaki H."/>
            <person name="Oguchi A."/>
        </authorList>
    </citation>
    <scope>NUCLEOTIDE SEQUENCE [LARGE SCALE GENOMIC DNA]</scope>
    <source>
        <strain evidence="1 2">NBRC 16266</strain>
    </source>
</reference>
<protein>
    <submittedName>
        <fullName evidence="1">Uncharacterized protein</fullName>
    </submittedName>
</protein>
<keyword evidence="2" id="KW-1185">Reference proteome</keyword>
<sequence>MIFIGESFHLKVSFDHPPYAAPVHAQMVEGSARHGILAWPPCGSGLVRIGKMIPAELLAVVTRLLDWPWKWVMADRARHAYPSKRGSAPGRGEFVLLGSTSQDAPLSTMRTGRECLAGWLRAPSCITGRI</sequence>
<accession>A0A5M3WI09</accession>
<dbReference type="Proteomes" id="UP000331127">
    <property type="component" value="Unassembled WGS sequence"/>
</dbReference>
<name>A0A5M3WI09_9ACTN</name>
<proteinExistence type="predicted"/>
<comment type="caution">
    <text evidence="1">The sequence shown here is derived from an EMBL/GenBank/DDBJ whole genome shotgun (WGS) entry which is preliminary data.</text>
</comment>
<dbReference type="AlphaFoldDB" id="A0A5M3WI09"/>
<gene>
    <name evidence="1" type="ORF">Amac_015550</name>
</gene>